<name>A0A365L0Q4_9BACL</name>
<keyword evidence="2" id="KW-0406">Ion transport</keyword>
<gene>
    <name evidence="2" type="ORF">DP120_04870</name>
</gene>
<organism evidence="2 3">
    <name type="scientific">Planococcus halotolerans</name>
    <dbReference type="NCBI Taxonomy" id="2233542"/>
    <lineage>
        <taxon>Bacteria</taxon>
        <taxon>Bacillati</taxon>
        <taxon>Bacillota</taxon>
        <taxon>Bacilli</taxon>
        <taxon>Bacillales</taxon>
        <taxon>Caryophanaceae</taxon>
        <taxon>Planococcus</taxon>
    </lineage>
</organism>
<comment type="caution">
    <text evidence="2">The sequence shown here is derived from an EMBL/GenBank/DDBJ whole genome shotgun (WGS) entry which is preliminary data.</text>
</comment>
<dbReference type="AlphaFoldDB" id="A0A365L0Q4"/>
<feature type="transmembrane region" description="Helical" evidence="1">
    <location>
        <begin position="130"/>
        <end position="151"/>
    </location>
</feature>
<reference evidence="2 3" key="1">
    <citation type="submission" date="2018-06" db="EMBL/GenBank/DDBJ databases">
        <title>The draft genome sequences of strains SCU63 and S1.</title>
        <authorList>
            <person name="Gan L."/>
        </authorList>
    </citation>
    <scope>NUCLEOTIDE SEQUENCE [LARGE SCALE GENOMIC DNA]</scope>
    <source>
        <strain evidence="2 3">SCU63</strain>
    </source>
</reference>
<feature type="transmembrane region" description="Helical" evidence="1">
    <location>
        <begin position="106"/>
        <end position="123"/>
    </location>
</feature>
<keyword evidence="2" id="KW-0813">Transport</keyword>
<keyword evidence="2" id="KW-0407">Ion channel</keyword>
<dbReference type="GO" id="GO:0034220">
    <property type="term" value="P:monoatomic ion transmembrane transport"/>
    <property type="evidence" value="ECO:0007669"/>
    <property type="project" value="UniProtKB-KW"/>
</dbReference>
<keyword evidence="3" id="KW-1185">Reference proteome</keyword>
<evidence type="ECO:0000313" key="2">
    <source>
        <dbReference type="EMBL" id="RAZ78953.1"/>
    </source>
</evidence>
<dbReference type="SUPFAM" id="SSF81324">
    <property type="entry name" value="Voltage-gated potassium channels"/>
    <property type="match status" value="1"/>
</dbReference>
<protein>
    <submittedName>
        <fullName evidence="2">Two pore domain potassium channel family protein</fullName>
    </submittedName>
</protein>
<keyword evidence="1" id="KW-1133">Transmembrane helix</keyword>
<dbReference type="EMBL" id="QLZR01000002">
    <property type="protein sequence ID" value="RAZ78953.1"/>
    <property type="molecule type" value="Genomic_DNA"/>
</dbReference>
<feature type="transmembrane region" description="Helical" evidence="1">
    <location>
        <begin position="5"/>
        <end position="22"/>
    </location>
</feature>
<keyword evidence="1" id="KW-0812">Transmembrane</keyword>
<dbReference type="RefSeq" id="WP_112222430.1">
    <property type="nucleotide sequence ID" value="NZ_CP196859.1"/>
</dbReference>
<accession>A0A365L0Q4</accession>
<keyword evidence="1" id="KW-0472">Membrane</keyword>
<sequence length="329" mass="36358">MNEIYAILGILLLIAGIIDFAWTTLWPDGGAGPITKRVSLAFWLLLRWLSGGKSSLISLAGPIILIATLLTWILLFWTGWTLLFAADPGSFIDTNDNNPISWAERWYVTGYLLFTLGVGDYIMKEGLWQILAVLTAASGLVFITLGVTYILSVLGAVTQKRAFAESVRGIGDNVTDVVSNSWNGKNFDDINLLLNSFSAQLSLLTSQHNAYPILHYYHSSKRDQEIAVSVATLDEALTVFKFGIKEGYGPNKLLVLEARSTIDSFITTLRSGYISPAEMAPPSPDLDTMREKGLPVVSTDVFLYSLEDLSDRRKALLGSLRDNNREWPE</sequence>
<dbReference type="Proteomes" id="UP000251002">
    <property type="component" value="Unassembled WGS sequence"/>
</dbReference>
<evidence type="ECO:0000256" key="1">
    <source>
        <dbReference type="SAM" id="Phobius"/>
    </source>
</evidence>
<dbReference type="Gene3D" id="1.10.287.70">
    <property type="match status" value="1"/>
</dbReference>
<proteinExistence type="predicted"/>
<feature type="transmembrane region" description="Helical" evidence="1">
    <location>
        <begin position="62"/>
        <end position="86"/>
    </location>
</feature>
<evidence type="ECO:0000313" key="3">
    <source>
        <dbReference type="Proteomes" id="UP000251002"/>
    </source>
</evidence>